<dbReference type="RefSeq" id="WP_148074858.1">
    <property type="nucleotide sequence ID" value="NZ_CP042913.1"/>
</dbReference>
<keyword evidence="5 6" id="KW-0804">Transcription</keyword>
<dbReference type="InterPro" id="IPR000838">
    <property type="entry name" value="RNA_pol_sigma70_ECF_CS"/>
</dbReference>
<dbReference type="SUPFAM" id="SSF88659">
    <property type="entry name" value="Sigma3 and sigma4 domains of RNA polymerase sigma factors"/>
    <property type="match status" value="1"/>
</dbReference>
<evidence type="ECO:0000259" key="8">
    <source>
        <dbReference type="Pfam" id="PF08281"/>
    </source>
</evidence>
<dbReference type="PANTHER" id="PTHR43133">
    <property type="entry name" value="RNA POLYMERASE ECF-TYPE SIGMA FACTO"/>
    <property type="match status" value="1"/>
</dbReference>
<protein>
    <recommendedName>
        <fullName evidence="6">RNA polymerase sigma factor</fullName>
    </recommendedName>
</protein>
<dbReference type="GO" id="GO:0003677">
    <property type="term" value="F:DNA binding"/>
    <property type="evidence" value="ECO:0007669"/>
    <property type="project" value="UniProtKB-KW"/>
</dbReference>
<keyword evidence="3 6" id="KW-0731">Sigma factor</keyword>
<dbReference type="SUPFAM" id="SSF88946">
    <property type="entry name" value="Sigma2 domain of RNA polymerase sigma factors"/>
    <property type="match status" value="1"/>
</dbReference>
<sequence length="206" mass="23304">MLKSLDYHNVVPPPELPTRQYRLLAATDEQLIAKFQASGQPADLDELVARHLERVRNLAYRVVLCNATADDVTQDVFIKVIRSAHTYRGQASVATWIYRITLNSAKEYLRKKTQAEKHLQRNSTPSEVGSDQPVYSAMQKEMVGEIHQALSKLSVKLRSAIVLTSMEHLPPKEAAAIAGCSTATMHWRVHQARKQLKQLLNQHFKP</sequence>
<dbReference type="Proteomes" id="UP000323917">
    <property type="component" value="Chromosome"/>
</dbReference>
<dbReference type="OrthoDB" id="9780326at2"/>
<dbReference type="GO" id="GO:0016987">
    <property type="term" value="F:sigma factor activity"/>
    <property type="evidence" value="ECO:0007669"/>
    <property type="project" value="UniProtKB-KW"/>
</dbReference>
<dbReference type="InterPro" id="IPR013324">
    <property type="entry name" value="RNA_pol_sigma_r3/r4-like"/>
</dbReference>
<dbReference type="GO" id="GO:0006352">
    <property type="term" value="P:DNA-templated transcription initiation"/>
    <property type="evidence" value="ECO:0007669"/>
    <property type="project" value="InterPro"/>
</dbReference>
<dbReference type="InterPro" id="IPR013325">
    <property type="entry name" value="RNA_pol_sigma_r2"/>
</dbReference>
<keyword evidence="4 6" id="KW-0238">DNA-binding</keyword>
<gene>
    <name evidence="9" type="primary">sigE_3</name>
    <name evidence="9" type="ORF">Pr1d_38390</name>
</gene>
<evidence type="ECO:0000256" key="3">
    <source>
        <dbReference type="ARBA" id="ARBA00023082"/>
    </source>
</evidence>
<dbReference type="Pfam" id="PF04542">
    <property type="entry name" value="Sigma70_r2"/>
    <property type="match status" value="1"/>
</dbReference>
<keyword evidence="2 6" id="KW-0805">Transcription regulation</keyword>
<dbReference type="InterPro" id="IPR036388">
    <property type="entry name" value="WH-like_DNA-bd_sf"/>
</dbReference>
<evidence type="ECO:0000256" key="5">
    <source>
        <dbReference type="ARBA" id="ARBA00023163"/>
    </source>
</evidence>
<dbReference type="InterPro" id="IPR007627">
    <property type="entry name" value="RNA_pol_sigma70_r2"/>
</dbReference>
<evidence type="ECO:0000256" key="4">
    <source>
        <dbReference type="ARBA" id="ARBA00023125"/>
    </source>
</evidence>
<evidence type="ECO:0000313" key="9">
    <source>
        <dbReference type="EMBL" id="QEG36525.1"/>
    </source>
</evidence>
<dbReference type="Gene3D" id="1.10.10.10">
    <property type="entry name" value="Winged helix-like DNA-binding domain superfamily/Winged helix DNA-binding domain"/>
    <property type="match status" value="1"/>
</dbReference>
<keyword evidence="10" id="KW-1185">Reference proteome</keyword>
<organism evidence="9 10">
    <name type="scientific">Bythopirellula goksoeyrii</name>
    <dbReference type="NCBI Taxonomy" id="1400387"/>
    <lineage>
        <taxon>Bacteria</taxon>
        <taxon>Pseudomonadati</taxon>
        <taxon>Planctomycetota</taxon>
        <taxon>Planctomycetia</taxon>
        <taxon>Pirellulales</taxon>
        <taxon>Lacipirellulaceae</taxon>
        <taxon>Bythopirellula</taxon>
    </lineage>
</organism>
<accession>A0A5B9QFW5</accession>
<dbReference type="InterPro" id="IPR014284">
    <property type="entry name" value="RNA_pol_sigma-70_dom"/>
</dbReference>
<proteinExistence type="inferred from homology"/>
<dbReference type="NCBIfam" id="TIGR02937">
    <property type="entry name" value="sigma70-ECF"/>
    <property type="match status" value="1"/>
</dbReference>
<dbReference type="PROSITE" id="PS01063">
    <property type="entry name" value="SIGMA70_ECF"/>
    <property type="match status" value="1"/>
</dbReference>
<dbReference type="InterPro" id="IPR013249">
    <property type="entry name" value="RNA_pol_sigma70_r4_t2"/>
</dbReference>
<dbReference type="EMBL" id="CP042913">
    <property type="protein sequence ID" value="QEG36525.1"/>
    <property type="molecule type" value="Genomic_DNA"/>
</dbReference>
<dbReference type="Pfam" id="PF08281">
    <property type="entry name" value="Sigma70_r4_2"/>
    <property type="match status" value="1"/>
</dbReference>
<dbReference type="AlphaFoldDB" id="A0A5B9QFW5"/>
<evidence type="ECO:0000256" key="1">
    <source>
        <dbReference type="ARBA" id="ARBA00010641"/>
    </source>
</evidence>
<feature type="domain" description="RNA polymerase sigma factor 70 region 4 type 2" evidence="8">
    <location>
        <begin position="145"/>
        <end position="196"/>
    </location>
</feature>
<evidence type="ECO:0000313" key="10">
    <source>
        <dbReference type="Proteomes" id="UP000323917"/>
    </source>
</evidence>
<comment type="similarity">
    <text evidence="1 6">Belongs to the sigma-70 factor family. ECF subfamily.</text>
</comment>
<dbReference type="PANTHER" id="PTHR43133:SF8">
    <property type="entry name" value="RNA POLYMERASE SIGMA FACTOR HI_1459-RELATED"/>
    <property type="match status" value="1"/>
</dbReference>
<evidence type="ECO:0000256" key="2">
    <source>
        <dbReference type="ARBA" id="ARBA00023015"/>
    </source>
</evidence>
<feature type="domain" description="RNA polymerase sigma-70 region 2" evidence="7">
    <location>
        <begin position="47"/>
        <end position="113"/>
    </location>
</feature>
<evidence type="ECO:0000256" key="6">
    <source>
        <dbReference type="RuleBase" id="RU000716"/>
    </source>
</evidence>
<reference evidence="9 10" key="1">
    <citation type="submission" date="2019-08" db="EMBL/GenBank/DDBJ databases">
        <title>Deep-cultivation of Planctomycetes and their phenomic and genomic characterization uncovers novel biology.</title>
        <authorList>
            <person name="Wiegand S."/>
            <person name="Jogler M."/>
            <person name="Boedeker C."/>
            <person name="Pinto D."/>
            <person name="Vollmers J."/>
            <person name="Rivas-Marin E."/>
            <person name="Kohn T."/>
            <person name="Peeters S.H."/>
            <person name="Heuer A."/>
            <person name="Rast P."/>
            <person name="Oberbeckmann S."/>
            <person name="Bunk B."/>
            <person name="Jeske O."/>
            <person name="Meyerdierks A."/>
            <person name="Storesund J.E."/>
            <person name="Kallscheuer N."/>
            <person name="Luecker S."/>
            <person name="Lage O.M."/>
            <person name="Pohl T."/>
            <person name="Merkel B.J."/>
            <person name="Hornburger P."/>
            <person name="Mueller R.-W."/>
            <person name="Bruemmer F."/>
            <person name="Labrenz M."/>
            <person name="Spormann A.M."/>
            <person name="Op den Camp H."/>
            <person name="Overmann J."/>
            <person name="Amann R."/>
            <person name="Jetten M.S.M."/>
            <person name="Mascher T."/>
            <person name="Medema M.H."/>
            <person name="Devos D.P."/>
            <person name="Kaster A.-K."/>
            <person name="Ovreas L."/>
            <person name="Rohde M."/>
            <person name="Galperin M.Y."/>
            <person name="Jogler C."/>
        </authorList>
    </citation>
    <scope>NUCLEOTIDE SEQUENCE [LARGE SCALE GENOMIC DNA]</scope>
    <source>
        <strain evidence="9 10">Pr1d</strain>
    </source>
</reference>
<name>A0A5B9QFW5_9BACT</name>
<dbReference type="InterPro" id="IPR039425">
    <property type="entry name" value="RNA_pol_sigma-70-like"/>
</dbReference>
<dbReference type="KEGG" id="bgok:Pr1d_38390"/>
<evidence type="ECO:0000259" key="7">
    <source>
        <dbReference type="Pfam" id="PF04542"/>
    </source>
</evidence>
<dbReference type="Gene3D" id="1.10.1740.10">
    <property type="match status" value="1"/>
</dbReference>